<evidence type="ECO:0000256" key="4">
    <source>
        <dbReference type="ARBA" id="ARBA00011881"/>
    </source>
</evidence>
<dbReference type="GO" id="GO:0006145">
    <property type="term" value="P:purine nucleobase catabolic process"/>
    <property type="evidence" value="ECO:0007669"/>
    <property type="project" value="TreeGrafter"/>
</dbReference>
<dbReference type="GO" id="GO:0004038">
    <property type="term" value="F:allantoinase activity"/>
    <property type="evidence" value="ECO:0007669"/>
    <property type="project" value="UniProtKB-EC"/>
</dbReference>
<comment type="caution">
    <text evidence="10">The sequence shown here is derived from an EMBL/GenBank/DDBJ whole genome shotgun (WGS) entry which is preliminary data.</text>
</comment>
<dbReference type="GO" id="GO:0000256">
    <property type="term" value="P:allantoin catabolic process"/>
    <property type="evidence" value="ECO:0007669"/>
    <property type="project" value="InterPro"/>
</dbReference>
<evidence type="ECO:0000256" key="7">
    <source>
        <dbReference type="ARBA" id="ARBA00022801"/>
    </source>
</evidence>
<organism evidence="10 11">
    <name type="scientific">Candidatus Corynebacterium avicola</name>
    <dbReference type="NCBI Taxonomy" id="2838527"/>
    <lineage>
        <taxon>Bacteria</taxon>
        <taxon>Bacillati</taxon>
        <taxon>Actinomycetota</taxon>
        <taxon>Actinomycetes</taxon>
        <taxon>Mycobacteriales</taxon>
        <taxon>Corynebacteriaceae</taxon>
        <taxon>Corynebacterium</taxon>
    </lineage>
</organism>
<dbReference type="SUPFAM" id="SSF51556">
    <property type="entry name" value="Metallo-dependent hydrolases"/>
    <property type="match status" value="1"/>
</dbReference>
<dbReference type="GO" id="GO:0008270">
    <property type="term" value="F:zinc ion binding"/>
    <property type="evidence" value="ECO:0007669"/>
    <property type="project" value="InterPro"/>
</dbReference>
<dbReference type="PANTHER" id="PTHR43668:SF2">
    <property type="entry name" value="ALLANTOINASE"/>
    <property type="match status" value="1"/>
</dbReference>
<dbReference type="AlphaFoldDB" id="A0A9D1RQE9"/>
<evidence type="ECO:0000256" key="2">
    <source>
        <dbReference type="ARBA" id="ARBA00004968"/>
    </source>
</evidence>
<dbReference type="EC" id="3.5.2.5" evidence="5"/>
<dbReference type="InterPro" id="IPR006680">
    <property type="entry name" value="Amidohydro-rel"/>
</dbReference>
<dbReference type="EMBL" id="DXGC01000077">
    <property type="protein sequence ID" value="HIW91854.1"/>
    <property type="molecule type" value="Genomic_DNA"/>
</dbReference>
<dbReference type="InterPro" id="IPR032466">
    <property type="entry name" value="Metal_Hydrolase"/>
</dbReference>
<comment type="subunit">
    <text evidence="4">Homotetramer.</text>
</comment>
<gene>
    <name evidence="10" type="primary">allB</name>
    <name evidence="10" type="ORF">H9870_09370</name>
</gene>
<evidence type="ECO:0000256" key="5">
    <source>
        <dbReference type="ARBA" id="ARBA00012863"/>
    </source>
</evidence>
<dbReference type="SUPFAM" id="SSF51338">
    <property type="entry name" value="Composite domain of metallo-dependent hydrolases"/>
    <property type="match status" value="1"/>
</dbReference>
<dbReference type="GO" id="GO:0005737">
    <property type="term" value="C:cytoplasm"/>
    <property type="evidence" value="ECO:0007669"/>
    <property type="project" value="TreeGrafter"/>
</dbReference>
<dbReference type="InterPro" id="IPR011059">
    <property type="entry name" value="Metal-dep_hydrolase_composite"/>
</dbReference>
<evidence type="ECO:0000256" key="3">
    <source>
        <dbReference type="ARBA" id="ARBA00010368"/>
    </source>
</evidence>
<evidence type="ECO:0000313" key="10">
    <source>
        <dbReference type="EMBL" id="HIW91854.1"/>
    </source>
</evidence>
<dbReference type="InterPro" id="IPR050138">
    <property type="entry name" value="DHOase/Allantoinase_Hydrolase"/>
</dbReference>
<reference evidence="10" key="1">
    <citation type="journal article" date="2021" name="PeerJ">
        <title>Extensive microbial diversity within the chicken gut microbiome revealed by metagenomics and culture.</title>
        <authorList>
            <person name="Gilroy R."/>
            <person name="Ravi A."/>
            <person name="Getino M."/>
            <person name="Pursley I."/>
            <person name="Horton D.L."/>
            <person name="Alikhan N.F."/>
            <person name="Baker D."/>
            <person name="Gharbi K."/>
            <person name="Hall N."/>
            <person name="Watson M."/>
            <person name="Adriaenssens E.M."/>
            <person name="Foster-Nyarko E."/>
            <person name="Jarju S."/>
            <person name="Secka A."/>
            <person name="Antonio M."/>
            <person name="Oren A."/>
            <person name="Chaudhuri R.R."/>
            <person name="La Ragione R."/>
            <person name="Hildebrand F."/>
            <person name="Pallen M.J."/>
        </authorList>
    </citation>
    <scope>NUCLEOTIDE SEQUENCE</scope>
    <source>
        <strain evidence="10">CHK32-1732</strain>
    </source>
</reference>
<proteinExistence type="inferred from homology"/>
<dbReference type="PANTHER" id="PTHR43668">
    <property type="entry name" value="ALLANTOINASE"/>
    <property type="match status" value="1"/>
</dbReference>
<comment type="cofactor">
    <cofactor evidence="1">
        <name>Zn(2+)</name>
        <dbReference type="ChEBI" id="CHEBI:29105"/>
    </cofactor>
</comment>
<dbReference type="InterPro" id="IPR017593">
    <property type="entry name" value="Allantoinase"/>
</dbReference>
<keyword evidence="7 10" id="KW-0378">Hydrolase</keyword>
<reference evidence="10" key="2">
    <citation type="submission" date="2021-04" db="EMBL/GenBank/DDBJ databases">
        <authorList>
            <person name="Gilroy R."/>
        </authorList>
    </citation>
    <scope>NUCLEOTIDE SEQUENCE</scope>
    <source>
        <strain evidence="10">CHK32-1732</strain>
    </source>
</reference>
<dbReference type="Gene3D" id="3.20.20.140">
    <property type="entry name" value="Metal-dependent hydrolases"/>
    <property type="match status" value="1"/>
</dbReference>
<evidence type="ECO:0000313" key="11">
    <source>
        <dbReference type="Proteomes" id="UP000824190"/>
    </source>
</evidence>
<protein>
    <recommendedName>
        <fullName evidence="5">allantoinase</fullName>
        <ecNumber evidence="5">3.5.2.5</ecNumber>
    </recommendedName>
</protein>
<evidence type="ECO:0000256" key="8">
    <source>
        <dbReference type="ARBA" id="ARBA00022833"/>
    </source>
</evidence>
<feature type="domain" description="Amidohydrolase-related" evidence="9">
    <location>
        <begin position="74"/>
        <end position="501"/>
    </location>
</feature>
<dbReference type="GO" id="GO:0050897">
    <property type="term" value="F:cobalt ion binding"/>
    <property type="evidence" value="ECO:0007669"/>
    <property type="project" value="InterPro"/>
</dbReference>
<keyword evidence="6" id="KW-0479">Metal-binding</keyword>
<evidence type="ECO:0000259" key="9">
    <source>
        <dbReference type="Pfam" id="PF01979"/>
    </source>
</evidence>
<dbReference type="NCBIfam" id="TIGR03178">
    <property type="entry name" value="allantoinase"/>
    <property type="match status" value="1"/>
</dbReference>
<sequence length="535" mass="56008">MSQISTIYRAANAVYLPDGHDTPVQGPATLLVAGDTIVEILQGRDAAVPGDDSTANGHPIAPDASVVDLPDDQVLIPGLVDTHVHVNEPGRTEWEGFASVTRAAAAGGVTTLLDMPLNSIPSTVTVDALDSKQQVAGEPNKAKINVGFWGGVVPENLGTGELKALWDRGVFGFKCFLLHSGVDEFQPLSTGQLHQAMTEIAAFDGLLIVHAEDAGEIAAGEEHVEAAGGIDETYDSFLASRPSSAEATAIATVIAAAEETGCRAHILHLSDSGSIDQIAAARERGVRITAETCPHYLALFSEEIQNGATQFKCCPPVRTAGNRERLWKGLVDGVISTVVSDHSPCTAELKKFAEVAEAQASANEHNELTAFAAFSALAATGNDLGAGGADGRGSGGSFGEAWGGIGSVQLGLPVVWSQARLRGLALTDVVRWMCQNPAEWAGLDDRGALAAGRRADMALISADDAFVVLPEELHQRNKVTAYAQRALAGVVTRTWVGGEPVYIRPTRSHMPGVSIGDEADAAVFPAPARPFTLRP</sequence>
<evidence type="ECO:0000256" key="6">
    <source>
        <dbReference type="ARBA" id="ARBA00022723"/>
    </source>
</evidence>
<comment type="similarity">
    <text evidence="3">Belongs to the metallo-dependent hydrolases superfamily. Allantoinase family.</text>
</comment>
<dbReference type="Pfam" id="PF01979">
    <property type="entry name" value="Amidohydro_1"/>
    <property type="match status" value="1"/>
</dbReference>
<evidence type="ECO:0000256" key="1">
    <source>
        <dbReference type="ARBA" id="ARBA00001947"/>
    </source>
</evidence>
<dbReference type="Proteomes" id="UP000824190">
    <property type="component" value="Unassembled WGS sequence"/>
</dbReference>
<comment type="pathway">
    <text evidence="2">Nitrogen metabolism; (S)-allantoin degradation; allantoate from (S)-allantoin: step 1/1.</text>
</comment>
<accession>A0A9D1RQE9</accession>
<name>A0A9D1RQE9_9CORY</name>
<keyword evidence="8" id="KW-0862">Zinc</keyword>